<organism evidence="1">
    <name type="scientific">marine sediment metagenome</name>
    <dbReference type="NCBI Taxonomy" id="412755"/>
    <lineage>
        <taxon>unclassified sequences</taxon>
        <taxon>metagenomes</taxon>
        <taxon>ecological metagenomes</taxon>
    </lineage>
</organism>
<gene>
    <name evidence="1" type="ORF">LCGC14_3030000</name>
</gene>
<sequence length="24" mass="2892">SIPDTKEDKDWAMFVINTVNYYKN</sequence>
<comment type="caution">
    <text evidence="1">The sequence shown here is derived from an EMBL/GenBank/DDBJ whole genome shotgun (WGS) entry which is preliminary data.</text>
</comment>
<protein>
    <submittedName>
        <fullName evidence="1">Uncharacterized protein</fullName>
    </submittedName>
</protein>
<dbReference type="AlphaFoldDB" id="A0A0F8WT53"/>
<reference evidence="1" key="1">
    <citation type="journal article" date="2015" name="Nature">
        <title>Complex archaea that bridge the gap between prokaryotes and eukaryotes.</title>
        <authorList>
            <person name="Spang A."/>
            <person name="Saw J.H."/>
            <person name="Jorgensen S.L."/>
            <person name="Zaremba-Niedzwiedzka K."/>
            <person name="Martijn J."/>
            <person name="Lind A.E."/>
            <person name="van Eijk R."/>
            <person name="Schleper C."/>
            <person name="Guy L."/>
            <person name="Ettema T.J."/>
        </authorList>
    </citation>
    <scope>NUCLEOTIDE SEQUENCE</scope>
</reference>
<evidence type="ECO:0000313" key="1">
    <source>
        <dbReference type="EMBL" id="KKK59873.1"/>
    </source>
</evidence>
<name>A0A0F8WT53_9ZZZZ</name>
<feature type="non-terminal residue" evidence="1">
    <location>
        <position position="1"/>
    </location>
</feature>
<accession>A0A0F8WT53</accession>
<dbReference type="EMBL" id="LAZR01063247">
    <property type="protein sequence ID" value="KKK59873.1"/>
    <property type="molecule type" value="Genomic_DNA"/>
</dbReference>
<proteinExistence type="predicted"/>